<name>A0A9N7UDH1_PLEPL</name>
<dbReference type="Proteomes" id="UP001153269">
    <property type="component" value="Unassembled WGS sequence"/>
</dbReference>
<keyword evidence="3" id="KW-1185">Reference proteome</keyword>
<protein>
    <submittedName>
        <fullName evidence="2">Uncharacterized protein</fullName>
    </submittedName>
</protein>
<proteinExistence type="predicted"/>
<evidence type="ECO:0000313" key="3">
    <source>
        <dbReference type="Proteomes" id="UP001153269"/>
    </source>
</evidence>
<evidence type="ECO:0000256" key="1">
    <source>
        <dbReference type="SAM" id="MobiDB-lite"/>
    </source>
</evidence>
<dbReference type="AlphaFoldDB" id="A0A9N7UDH1"/>
<feature type="region of interest" description="Disordered" evidence="1">
    <location>
        <begin position="34"/>
        <end position="59"/>
    </location>
</feature>
<gene>
    <name evidence="2" type="ORF">PLEPLA_LOCUS16227</name>
</gene>
<dbReference type="EMBL" id="CADEAL010001035">
    <property type="protein sequence ID" value="CAB1428261.1"/>
    <property type="molecule type" value="Genomic_DNA"/>
</dbReference>
<comment type="caution">
    <text evidence="2">The sequence shown here is derived from an EMBL/GenBank/DDBJ whole genome shotgun (WGS) entry which is preliminary data.</text>
</comment>
<reference evidence="2" key="1">
    <citation type="submission" date="2020-03" db="EMBL/GenBank/DDBJ databases">
        <authorList>
            <person name="Weist P."/>
        </authorList>
    </citation>
    <scope>NUCLEOTIDE SEQUENCE</scope>
</reference>
<accession>A0A9N7UDH1</accession>
<sequence>MPLWMTVIAGDPPLLTQPDPSQSLCPSNFSSSMNPSMCSHDATSQGVESEPPLHPTPPRLRCSPDEHHCALTLLPCVSHSVPPAAVDRLTPRHPPNLSPLALPPVLTQQQQAGQICTLSSGKYRQHFTNKA</sequence>
<organism evidence="2 3">
    <name type="scientific">Pleuronectes platessa</name>
    <name type="common">European plaice</name>
    <dbReference type="NCBI Taxonomy" id="8262"/>
    <lineage>
        <taxon>Eukaryota</taxon>
        <taxon>Metazoa</taxon>
        <taxon>Chordata</taxon>
        <taxon>Craniata</taxon>
        <taxon>Vertebrata</taxon>
        <taxon>Euteleostomi</taxon>
        <taxon>Actinopterygii</taxon>
        <taxon>Neopterygii</taxon>
        <taxon>Teleostei</taxon>
        <taxon>Neoteleostei</taxon>
        <taxon>Acanthomorphata</taxon>
        <taxon>Carangaria</taxon>
        <taxon>Pleuronectiformes</taxon>
        <taxon>Pleuronectoidei</taxon>
        <taxon>Pleuronectidae</taxon>
        <taxon>Pleuronectes</taxon>
    </lineage>
</organism>
<evidence type="ECO:0000313" key="2">
    <source>
        <dbReference type="EMBL" id="CAB1428261.1"/>
    </source>
</evidence>